<dbReference type="RefSeq" id="XP_008618565.1">
    <property type="nucleotide sequence ID" value="XM_008620343.1"/>
</dbReference>
<sequence length="193" mass="22020">MESVEPLPLREALPPILEFYGHLIGYCIVLGLIYLFTVRCAERFEEKPPTERPVLSTDLMQEMSDAEDESDEDEEPAKDEPIEEIDTDNMLKADGSKNEKARPAPKKPASKPTPGAFPKELNPLTYQPKEDENVSFVDLHNAMLNRYKEKFPEHGPNVAGPVVDDDYDDEMKELMAKHLPEELRQRRAKKPSK</sequence>
<keyword evidence="4" id="KW-1185">Reference proteome</keyword>
<dbReference type="AlphaFoldDB" id="T0REF1"/>
<dbReference type="eggNOG" id="ENOG502S4I3">
    <property type="taxonomic scope" value="Eukaryota"/>
</dbReference>
<proteinExistence type="predicted"/>
<reference evidence="3 4" key="1">
    <citation type="submission" date="2012-04" db="EMBL/GenBank/DDBJ databases">
        <title>The Genome Sequence of Saprolegnia declina VS20.</title>
        <authorList>
            <consortium name="The Broad Institute Genome Sequencing Platform"/>
            <person name="Russ C."/>
            <person name="Nusbaum C."/>
            <person name="Tyler B."/>
            <person name="van West P."/>
            <person name="Dieguez-Uribeondo J."/>
            <person name="de Bruijn I."/>
            <person name="Tripathy S."/>
            <person name="Jiang R."/>
            <person name="Young S.K."/>
            <person name="Zeng Q."/>
            <person name="Gargeya S."/>
            <person name="Fitzgerald M."/>
            <person name="Haas B."/>
            <person name="Abouelleil A."/>
            <person name="Alvarado L."/>
            <person name="Arachchi H.M."/>
            <person name="Berlin A."/>
            <person name="Chapman S.B."/>
            <person name="Goldberg J."/>
            <person name="Griggs A."/>
            <person name="Gujja S."/>
            <person name="Hansen M."/>
            <person name="Howarth C."/>
            <person name="Imamovic A."/>
            <person name="Larimer J."/>
            <person name="McCowen C."/>
            <person name="Montmayeur A."/>
            <person name="Murphy C."/>
            <person name="Neiman D."/>
            <person name="Pearson M."/>
            <person name="Priest M."/>
            <person name="Roberts A."/>
            <person name="Saif S."/>
            <person name="Shea T."/>
            <person name="Sisk P."/>
            <person name="Sykes S."/>
            <person name="Wortman J."/>
            <person name="Nusbaum C."/>
            <person name="Birren B."/>
        </authorList>
    </citation>
    <scope>NUCLEOTIDE SEQUENCE [LARGE SCALE GENOMIC DNA]</scope>
    <source>
        <strain evidence="3 4">VS20</strain>
    </source>
</reference>
<feature type="region of interest" description="Disordered" evidence="1">
    <location>
        <begin position="46"/>
        <end position="128"/>
    </location>
</feature>
<evidence type="ECO:0000256" key="2">
    <source>
        <dbReference type="SAM" id="Phobius"/>
    </source>
</evidence>
<keyword evidence="2" id="KW-0812">Transmembrane</keyword>
<feature type="compositionally biased region" description="Basic and acidic residues" evidence="1">
    <location>
        <begin position="89"/>
        <end position="102"/>
    </location>
</feature>
<evidence type="ECO:0000313" key="4">
    <source>
        <dbReference type="Proteomes" id="UP000030762"/>
    </source>
</evidence>
<evidence type="ECO:0000313" key="3">
    <source>
        <dbReference type="EMBL" id="EQC27952.1"/>
    </source>
</evidence>
<dbReference type="InParanoid" id="T0REF1"/>
<organism evidence="3 4">
    <name type="scientific">Saprolegnia diclina (strain VS20)</name>
    <dbReference type="NCBI Taxonomy" id="1156394"/>
    <lineage>
        <taxon>Eukaryota</taxon>
        <taxon>Sar</taxon>
        <taxon>Stramenopiles</taxon>
        <taxon>Oomycota</taxon>
        <taxon>Saprolegniomycetes</taxon>
        <taxon>Saprolegniales</taxon>
        <taxon>Saprolegniaceae</taxon>
        <taxon>Saprolegnia</taxon>
    </lineage>
</organism>
<evidence type="ECO:0000256" key="1">
    <source>
        <dbReference type="SAM" id="MobiDB-lite"/>
    </source>
</evidence>
<gene>
    <name evidence="3" type="ORF">SDRG_14229</name>
</gene>
<dbReference type="GeneID" id="19954956"/>
<keyword evidence="2" id="KW-1133">Transmembrane helix</keyword>
<dbReference type="EMBL" id="JH767200">
    <property type="protein sequence ID" value="EQC27952.1"/>
    <property type="molecule type" value="Genomic_DNA"/>
</dbReference>
<feature type="transmembrane region" description="Helical" evidence="2">
    <location>
        <begin position="20"/>
        <end position="38"/>
    </location>
</feature>
<accession>T0REF1</accession>
<feature type="compositionally biased region" description="Acidic residues" evidence="1">
    <location>
        <begin position="64"/>
        <end position="87"/>
    </location>
</feature>
<name>T0REF1_SAPDV</name>
<dbReference type="Proteomes" id="UP000030762">
    <property type="component" value="Unassembled WGS sequence"/>
</dbReference>
<dbReference type="OrthoDB" id="164509at2759"/>
<protein>
    <submittedName>
        <fullName evidence="3">Uncharacterized protein</fullName>
    </submittedName>
</protein>
<dbReference type="OMA" id="GARWFNR"/>
<dbReference type="VEuPathDB" id="FungiDB:SDRG_14229"/>
<keyword evidence="2" id="KW-0472">Membrane</keyword>